<accession>S8B221</accession>
<keyword evidence="2 4" id="KW-0863">Zinc-finger</keyword>
<feature type="region of interest" description="Disordered" evidence="5">
    <location>
        <begin position="292"/>
        <end position="314"/>
    </location>
</feature>
<feature type="domain" description="PHD-type" evidence="6">
    <location>
        <begin position="683"/>
        <end position="736"/>
    </location>
</feature>
<evidence type="ECO:0000256" key="2">
    <source>
        <dbReference type="ARBA" id="ARBA00022771"/>
    </source>
</evidence>
<dbReference type="GO" id="GO:0008270">
    <property type="term" value="F:zinc ion binding"/>
    <property type="evidence" value="ECO:0007669"/>
    <property type="project" value="UniProtKB-KW"/>
</dbReference>
<evidence type="ECO:0000256" key="4">
    <source>
        <dbReference type="PROSITE-ProRule" id="PRU00146"/>
    </source>
</evidence>
<feature type="region of interest" description="Disordered" evidence="5">
    <location>
        <begin position="410"/>
        <end position="486"/>
    </location>
</feature>
<dbReference type="Pfam" id="PF00628">
    <property type="entry name" value="PHD"/>
    <property type="match status" value="2"/>
</dbReference>
<evidence type="ECO:0000256" key="3">
    <source>
        <dbReference type="ARBA" id="ARBA00022833"/>
    </source>
</evidence>
<evidence type="ECO:0000313" key="7">
    <source>
        <dbReference type="EMBL" id="EPS32853.1"/>
    </source>
</evidence>
<dbReference type="STRING" id="933388.S8B221"/>
<dbReference type="InterPro" id="IPR019786">
    <property type="entry name" value="Zinc_finger_PHD-type_CS"/>
</dbReference>
<dbReference type="PhylomeDB" id="S8B221"/>
<feature type="compositionally biased region" description="Polar residues" evidence="5">
    <location>
        <begin position="412"/>
        <end position="431"/>
    </location>
</feature>
<feature type="compositionally biased region" description="Basic residues" evidence="5">
    <location>
        <begin position="446"/>
        <end position="458"/>
    </location>
</feature>
<dbReference type="InterPro" id="IPR011011">
    <property type="entry name" value="Znf_FYVE_PHD"/>
</dbReference>
<dbReference type="PROSITE" id="PS50016">
    <property type="entry name" value="ZF_PHD_2"/>
    <property type="match status" value="2"/>
</dbReference>
<name>S8B221_PENO1</name>
<keyword evidence="1" id="KW-0479">Metal-binding</keyword>
<keyword evidence="8" id="KW-1185">Reference proteome</keyword>
<dbReference type="CDD" id="cd15534">
    <property type="entry name" value="PHD2_PHF12_Rco1"/>
    <property type="match status" value="1"/>
</dbReference>
<dbReference type="PANTHER" id="PTHR47636:SF1">
    <property type="entry name" value="TRANSCRIPTIONAL REGULATORY PROTEIN RCO1"/>
    <property type="match status" value="1"/>
</dbReference>
<keyword evidence="3" id="KW-0862">Zinc</keyword>
<dbReference type="Gene3D" id="3.30.40.10">
    <property type="entry name" value="Zinc/RING finger domain, C3HC4 (zinc finger)"/>
    <property type="match status" value="2"/>
</dbReference>
<dbReference type="InterPro" id="IPR052819">
    <property type="entry name" value="Chromatin_regulatory_protein"/>
</dbReference>
<dbReference type="InterPro" id="IPR019787">
    <property type="entry name" value="Znf_PHD-finger"/>
</dbReference>
<dbReference type="InterPro" id="IPR001965">
    <property type="entry name" value="Znf_PHD"/>
</dbReference>
<dbReference type="CDD" id="cd15532">
    <property type="entry name" value="PHD2_CHD_II"/>
    <property type="match status" value="1"/>
</dbReference>
<dbReference type="GO" id="GO:0006357">
    <property type="term" value="P:regulation of transcription by RNA polymerase II"/>
    <property type="evidence" value="ECO:0007669"/>
    <property type="project" value="TreeGrafter"/>
</dbReference>
<dbReference type="SMART" id="SM00249">
    <property type="entry name" value="PHD"/>
    <property type="match status" value="2"/>
</dbReference>
<feature type="compositionally biased region" description="Polar residues" evidence="5">
    <location>
        <begin position="292"/>
        <end position="308"/>
    </location>
</feature>
<evidence type="ECO:0000259" key="6">
    <source>
        <dbReference type="PROSITE" id="PS50016"/>
    </source>
</evidence>
<dbReference type="EMBL" id="KB644414">
    <property type="protein sequence ID" value="EPS32853.1"/>
    <property type="molecule type" value="Genomic_DNA"/>
</dbReference>
<dbReference type="GO" id="GO:0032221">
    <property type="term" value="C:Rpd3S complex"/>
    <property type="evidence" value="ECO:0007669"/>
    <property type="project" value="TreeGrafter"/>
</dbReference>
<dbReference type="eggNOG" id="KOG4299">
    <property type="taxonomic scope" value="Eukaryota"/>
</dbReference>
<dbReference type="Proteomes" id="UP000019376">
    <property type="component" value="Unassembled WGS sequence"/>
</dbReference>
<dbReference type="PROSITE" id="PS01359">
    <property type="entry name" value="ZF_PHD_1"/>
    <property type="match status" value="1"/>
</dbReference>
<dbReference type="HOGENOM" id="CLU_329020_0_0_1"/>
<protein>
    <recommendedName>
        <fullName evidence="6">PHD-type domain-containing protein</fullName>
    </recommendedName>
</protein>
<dbReference type="AlphaFoldDB" id="S8B221"/>
<reference evidence="7 8" key="1">
    <citation type="journal article" date="2013" name="PLoS ONE">
        <title>Genomic and secretomic analyses reveal unique features of the lignocellulolytic enzyme system of Penicillium decumbens.</title>
        <authorList>
            <person name="Liu G."/>
            <person name="Zhang L."/>
            <person name="Wei X."/>
            <person name="Zou G."/>
            <person name="Qin Y."/>
            <person name="Ma L."/>
            <person name="Li J."/>
            <person name="Zheng H."/>
            <person name="Wang S."/>
            <person name="Wang C."/>
            <person name="Xun L."/>
            <person name="Zhao G.-P."/>
            <person name="Zhou Z."/>
            <person name="Qu Y."/>
        </authorList>
    </citation>
    <scope>NUCLEOTIDE SEQUENCE [LARGE SCALE GENOMIC DNA]</scope>
    <source>
        <strain evidence="8">114-2 / CGMCC 5302</strain>
    </source>
</reference>
<proteinExistence type="predicted"/>
<gene>
    <name evidence="7" type="ORF">PDE_07814</name>
</gene>
<feature type="compositionally biased region" description="Low complexity" evidence="5">
    <location>
        <begin position="464"/>
        <end position="479"/>
    </location>
</feature>
<sequence length="873" mass="96021">MRPIGQYPTVAEYKSVGLTPPTRSAIKRAFKAMMRTKGESGEAVVTDSSAPMSPAAEDAIISDLRGSKAVSEPLLGIPEYDCMEGPVEAAAREGEADELPASSLEMPVFEVTRPHIGGNSLSPIETPVATPGDDLSSDLPLPAPGTLLSGPIAEVTSSHQAAATSLTGDMDTEMMPALVPRPDGPVFRDFLAVLESLPAPTSDYYDVAQLKQVMTSSIAHSSEAGQDEIAMTLLHFWSGIAGDDFKLSLVHNLGLKEVDPDLELALKTTLCRSTHEASEWYKAYVAKLPAATTQRGPGSDSGLSSAQSVEADRGGQTFKAADIYRDTSGPRLEDLFNAGRTNTAPLKRPKKPCPVNEKSFKRRREWESDPSLDQTLREKRARLMEHTAPDPALVKPDWSSIRPQRDEPILAEQTSCSVAPRETTTADQVTESVEPLSEPVPARGQRGSRGRGRGRGRGGRAISTRSQRTQEPQEQTEPQVDSPSTVACAVPPQVLGKRPRELSLDTTVSAESELSNECYSERENEWHGEFGDRQMPNSIEPPENSDNCYECDQVGNLLCCDTCENAFHFECLRPRQDPKNPPRGEWYCPRCAVRNPLTTAIAHGRHKKRKTEFDLPDEIKGYFTGVETGQISDAPILQDIKNMRFYKAVPHIPRLTKPPRAGTRATPAYDDPNLLKMTENGQLILCNRCGRSTENTRPIIRCDYCPSHFHLDCLDPPLAHPPNPRNGWMCPKHVLPDELLVTKMVDGKMQERRPRRPKHTVATVDVEPAPYEDVNETTFDDDFREKRHLLPAGDIVLDFISAVRHDSSRQQQDFFAGLTQTCLAYARSLVEERLAQSSNQASREEYDAAVALMGFARGDDAHASVDGTSPQST</sequence>
<dbReference type="SUPFAM" id="SSF57903">
    <property type="entry name" value="FYVE/PHD zinc finger"/>
    <property type="match status" value="2"/>
</dbReference>
<feature type="region of interest" description="Disordered" evidence="5">
    <location>
        <begin position="331"/>
        <end position="374"/>
    </location>
</feature>
<evidence type="ECO:0000256" key="5">
    <source>
        <dbReference type="SAM" id="MobiDB-lite"/>
    </source>
</evidence>
<evidence type="ECO:0000256" key="1">
    <source>
        <dbReference type="ARBA" id="ARBA00022723"/>
    </source>
</evidence>
<dbReference type="OrthoDB" id="5876363at2759"/>
<feature type="domain" description="PHD-type" evidence="6">
    <location>
        <begin position="545"/>
        <end position="594"/>
    </location>
</feature>
<dbReference type="PANTHER" id="PTHR47636">
    <property type="entry name" value="TRANSCRIPTIONAL REGULATORY PROTEIN RCO1"/>
    <property type="match status" value="1"/>
</dbReference>
<evidence type="ECO:0000313" key="8">
    <source>
        <dbReference type="Proteomes" id="UP000019376"/>
    </source>
</evidence>
<organism evidence="7 8">
    <name type="scientific">Penicillium oxalicum (strain 114-2 / CGMCC 5302)</name>
    <name type="common">Penicillium decumbens</name>
    <dbReference type="NCBI Taxonomy" id="933388"/>
    <lineage>
        <taxon>Eukaryota</taxon>
        <taxon>Fungi</taxon>
        <taxon>Dikarya</taxon>
        <taxon>Ascomycota</taxon>
        <taxon>Pezizomycotina</taxon>
        <taxon>Eurotiomycetes</taxon>
        <taxon>Eurotiomycetidae</taxon>
        <taxon>Eurotiales</taxon>
        <taxon>Aspergillaceae</taxon>
        <taxon>Penicillium</taxon>
    </lineage>
</organism>
<dbReference type="InterPro" id="IPR013083">
    <property type="entry name" value="Znf_RING/FYVE/PHD"/>
</dbReference>